<dbReference type="InterPro" id="IPR006594">
    <property type="entry name" value="LisH"/>
</dbReference>
<dbReference type="PROSITE" id="PS50896">
    <property type="entry name" value="LISH"/>
    <property type="match status" value="1"/>
</dbReference>
<reference evidence="1 2" key="1">
    <citation type="journal article" date="2021" name="BMC Genomics">
        <title>Datura genome reveals duplications of psychoactive alkaloid biosynthetic genes and high mutation rate following tissue culture.</title>
        <authorList>
            <person name="Rajewski A."/>
            <person name="Carter-House D."/>
            <person name="Stajich J."/>
            <person name="Litt A."/>
        </authorList>
    </citation>
    <scope>NUCLEOTIDE SEQUENCE [LARGE SCALE GENOMIC DNA]</scope>
    <source>
        <strain evidence="1">AR-01</strain>
    </source>
</reference>
<sequence>MSLTYGYCQNMMIGSLLLSIGCQKATNIDQVKKLKGDKRAIILRVWLTVSGAAGVQQWLLIPRFPFNPSSKCMPFLVSAQGKMENMLYAEELVREFLVFRGFTNTHQAFVKELGTDIGKGFQVDKILDLIFSIYVPKFQAENLIELLRFFKQCFSSHETELISIISDLDVSIIRYYIIHAIQAGRKDKVIELFDIHGSELLQKNQEWASWFGGSSLSYLSY</sequence>
<organism evidence="1 2">
    <name type="scientific">Datura stramonium</name>
    <name type="common">Jimsonweed</name>
    <name type="synonym">Common thornapple</name>
    <dbReference type="NCBI Taxonomy" id="4076"/>
    <lineage>
        <taxon>Eukaryota</taxon>
        <taxon>Viridiplantae</taxon>
        <taxon>Streptophyta</taxon>
        <taxon>Embryophyta</taxon>
        <taxon>Tracheophyta</taxon>
        <taxon>Spermatophyta</taxon>
        <taxon>Magnoliopsida</taxon>
        <taxon>eudicotyledons</taxon>
        <taxon>Gunneridae</taxon>
        <taxon>Pentapetalae</taxon>
        <taxon>asterids</taxon>
        <taxon>lamiids</taxon>
        <taxon>Solanales</taxon>
        <taxon>Solanaceae</taxon>
        <taxon>Solanoideae</taxon>
        <taxon>Datureae</taxon>
        <taxon>Datura</taxon>
    </lineage>
</organism>
<name>A0ABS8T1S2_DATST</name>
<dbReference type="Proteomes" id="UP000823775">
    <property type="component" value="Unassembled WGS sequence"/>
</dbReference>
<comment type="caution">
    <text evidence="1">The sequence shown here is derived from an EMBL/GenBank/DDBJ whole genome shotgun (WGS) entry which is preliminary data.</text>
</comment>
<accession>A0ABS8T1S2</accession>
<gene>
    <name evidence="1" type="primary">WDR91</name>
    <name evidence="1" type="ORF">HAX54_000988</name>
</gene>
<dbReference type="EMBL" id="JACEIK010001036">
    <property type="protein sequence ID" value="MCD7465290.1"/>
    <property type="molecule type" value="Genomic_DNA"/>
</dbReference>
<keyword evidence="2" id="KW-1185">Reference proteome</keyword>
<evidence type="ECO:0000313" key="1">
    <source>
        <dbReference type="EMBL" id="MCD7465290.1"/>
    </source>
</evidence>
<proteinExistence type="predicted"/>
<dbReference type="PANTHER" id="PTHR47198:SF1">
    <property type="entry name" value="WD REPEAT-CONTAINING PROTEIN 91-LIKE ISOFORM X1"/>
    <property type="match status" value="1"/>
</dbReference>
<dbReference type="PANTHER" id="PTHR47198">
    <property type="entry name" value="OS05G0299300 PROTEIN"/>
    <property type="match status" value="1"/>
</dbReference>
<protein>
    <submittedName>
        <fullName evidence="1">WD repeat-containing protein 91</fullName>
    </submittedName>
</protein>
<evidence type="ECO:0000313" key="2">
    <source>
        <dbReference type="Proteomes" id="UP000823775"/>
    </source>
</evidence>